<accession>A0A6J7DZ88</accession>
<dbReference type="InterPro" id="IPR025339">
    <property type="entry name" value="DUF4245"/>
</dbReference>
<keyword evidence="2" id="KW-0812">Transmembrane</keyword>
<proteinExistence type="predicted"/>
<name>A0A6J7DZ88_9ZZZZ</name>
<keyword evidence="2" id="KW-0472">Membrane</keyword>
<dbReference type="Pfam" id="PF14030">
    <property type="entry name" value="DUF4245"/>
    <property type="match status" value="1"/>
</dbReference>
<sequence length="203" mass="21402">MTTLSPAMAQPRTVSNDGGVASRRGFETVRDMVFSLGAVFAFVAILLLVTLRHSPDPIKVVDPTSVKQGIASNAPYQASVAGQVAGWRVTSARVSAPGDDPFAWNIGYFTTAGNYAAAGQSNASVKTYERDEQVNGASAGSVNIKGQKWTQLQRADGKRRWLVRTDRGVTTLIVGTGGFDELETLAKTLVPATAKTSVAANAN</sequence>
<keyword evidence="2" id="KW-1133">Transmembrane helix</keyword>
<evidence type="ECO:0000256" key="1">
    <source>
        <dbReference type="SAM" id="MobiDB-lite"/>
    </source>
</evidence>
<feature type="transmembrane region" description="Helical" evidence="2">
    <location>
        <begin position="32"/>
        <end position="51"/>
    </location>
</feature>
<gene>
    <name evidence="3" type="ORF">UFOPK3401_01075</name>
</gene>
<dbReference type="EMBL" id="CAFBLM010000050">
    <property type="protein sequence ID" value="CAB4875911.1"/>
    <property type="molecule type" value="Genomic_DNA"/>
</dbReference>
<organism evidence="3">
    <name type="scientific">freshwater metagenome</name>
    <dbReference type="NCBI Taxonomy" id="449393"/>
    <lineage>
        <taxon>unclassified sequences</taxon>
        <taxon>metagenomes</taxon>
        <taxon>ecological metagenomes</taxon>
    </lineage>
</organism>
<reference evidence="3" key="1">
    <citation type="submission" date="2020-05" db="EMBL/GenBank/DDBJ databases">
        <authorList>
            <person name="Chiriac C."/>
            <person name="Salcher M."/>
            <person name="Ghai R."/>
            <person name="Kavagutti S V."/>
        </authorList>
    </citation>
    <scope>NUCLEOTIDE SEQUENCE</scope>
</reference>
<protein>
    <submittedName>
        <fullName evidence="3">Unannotated protein</fullName>
    </submittedName>
</protein>
<evidence type="ECO:0000313" key="3">
    <source>
        <dbReference type="EMBL" id="CAB4875911.1"/>
    </source>
</evidence>
<evidence type="ECO:0000256" key="2">
    <source>
        <dbReference type="SAM" id="Phobius"/>
    </source>
</evidence>
<dbReference type="AlphaFoldDB" id="A0A6J7DZ88"/>
<feature type="region of interest" description="Disordered" evidence="1">
    <location>
        <begin position="1"/>
        <end position="21"/>
    </location>
</feature>